<dbReference type="Pfam" id="PF16344">
    <property type="entry name" value="FecR_C"/>
    <property type="match status" value="1"/>
</dbReference>
<feature type="transmembrane region" description="Helical" evidence="2">
    <location>
        <begin position="29"/>
        <end position="46"/>
    </location>
</feature>
<evidence type="ECO:0000313" key="6">
    <source>
        <dbReference type="Proteomes" id="UP000249547"/>
    </source>
</evidence>
<sequence>MGAINTQQHSIAQKRTTNMKKSNKGQRNAIILFALILLAGAAIYYPRIVVTKPSTLLDTAEHYTSYESISAHRKKITLPDGSTAILNSSSRLYVPNSFSQSHREVILNGEAYFDVKQDTQHPFIVKTDKLTATVLGTCFKMRSLETQNGATLYVMSGKVKVAKSYHSDTDNQPETLECGQMVMANKQIDLMEKETFEVNDLENWLQEKVEFKETTLPLALRKIEDWYGIETEIKGSYDPSTLVSASFKNASLEQVLDALGEKLKFDYKVKGNKVILKF</sequence>
<keyword evidence="2" id="KW-1133">Transmembrane helix</keyword>
<name>A0A327QK84_9BACT</name>
<dbReference type="PIRSF" id="PIRSF018266">
    <property type="entry name" value="FecR"/>
    <property type="match status" value="1"/>
</dbReference>
<evidence type="ECO:0000259" key="4">
    <source>
        <dbReference type="Pfam" id="PF16344"/>
    </source>
</evidence>
<proteinExistence type="predicted"/>
<dbReference type="EMBL" id="QLLL01000004">
    <property type="protein sequence ID" value="RAJ05046.1"/>
    <property type="molecule type" value="Genomic_DNA"/>
</dbReference>
<accession>A0A327QK84</accession>
<dbReference type="PANTHER" id="PTHR30273">
    <property type="entry name" value="PERIPLASMIC SIGNAL SENSOR AND SIGMA FACTOR ACTIVATOR FECR-RELATED"/>
    <property type="match status" value="1"/>
</dbReference>
<evidence type="ECO:0000256" key="1">
    <source>
        <dbReference type="SAM" id="MobiDB-lite"/>
    </source>
</evidence>
<dbReference type="InterPro" id="IPR032508">
    <property type="entry name" value="FecR_C"/>
</dbReference>
<dbReference type="AlphaFoldDB" id="A0A327QK84"/>
<dbReference type="GO" id="GO:0016989">
    <property type="term" value="F:sigma factor antagonist activity"/>
    <property type="evidence" value="ECO:0007669"/>
    <property type="project" value="TreeGrafter"/>
</dbReference>
<feature type="domain" description="FecR protein" evidence="3">
    <location>
        <begin position="68"/>
        <end position="160"/>
    </location>
</feature>
<dbReference type="InterPro" id="IPR006860">
    <property type="entry name" value="FecR"/>
</dbReference>
<dbReference type="InterPro" id="IPR012373">
    <property type="entry name" value="Ferrdict_sens_TM"/>
</dbReference>
<dbReference type="Proteomes" id="UP000249547">
    <property type="component" value="Unassembled WGS sequence"/>
</dbReference>
<feature type="region of interest" description="Disordered" evidence="1">
    <location>
        <begin position="1"/>
        <end position="21"/>
    </location>
</feature>
<dbReference type="Pfam" id="PF04773">
    <property type="entry name" value="FecR"/>
    <property type="match status" value="1"/>
</dbReference>
<evidence type="ECO:0000259" key="3">
    <source>
        <dbReference type="Pfam" id="PF04773"/>
    </source>
</evidence>
<dbReference type="Gene3D" id="2.60.120.1440">
    <property type="match status" value="1"/>
</dbReference>
<keyword evidence="2" id="KW-0812">Transmembrane</keyword>
<protein>
    <submittedName>
        <fullName evidence="5">FecR family protein</fullName>
    </submittedName>
</protein>
<dbReference type="Gene3D" id="3.55.50.30">
    <property type="match status" value="1"/>
</dbReference>
<dbReference type="PANTHER" id="PTHR30273:SF2">
    <property type="entry name" value="PROTEIN FECR"/>
    <property type="match status" value="1"/>
</dbReference>
<evidence type="ECO:0000256" key="2">
    <source>
        <dbReference type="SAM" id="Phobius"/>
    </source>
</evidence>
<comment type="caution">
    <text evidence="5">The sequence shown here is derived from an EMBL/GenBank/DDBJ whole genome shotgun (WGS) entry which is preliminary data.</text>
</comment>
<keyword evidence="6" id="KW-1185">Reference proteome</keyword>
<feature type="domain" description="Protein FecR C-terminal" evidence="4">
    <location>
        <begin position="210"/>
        <end position="276"/>
    </location>
</feature>
<feature type="compositionally biased region" description="Polar residues" evidence="1">
    <location>
        <begin position="1"/>
        <end position="16"/>
    </location>
</feature>
<gene>
    <name evidence="5" type="ORF">LX64_02200</name>
</gene>
<reference evidence="5 6" key="1">
    <citation type="submission" date="2018-06" db="EMBL/GenBank/DDBJ databases">
        <title>Genomic Encyclopedia of Archaeal and Bacterial Type Strains, Phase II (KMG-II): from individual species to whole genera.</title>
        <authorList>
            <person name="Goeker M."/>
        </authorList>
    </citation>
    <scope>NUCLEOTIDE SEQUENCE [LARGE SCALE GENOMIC DNA]</scope>
    <source>
        <strain evidence="5 6">DSM 23857</strain>
    </source>
</reference>
<organism evidence="5 6">
    <name type="scientific">Chitinophaga skermanii</name>
    <dbReference type="NCBI Taxonomy" id="331697"/>
    <lineage>
        <taxon>Bacteria</taxon>
        <taxon>Pseudomonadati</taxon>
        <taxon>Bacteroidota</taxon>
        <taxon>Chitinophagia</taxon>
        <taxon>Chitinophagales</taxon>
        <taxon>Chitinophagaceae</taxon>
        <taxon>Chitinophaga</taxon>
    </lineage>
</organism>
<evidence type="ECO:0000313" key="5">
    <source>
        <dbReference type="EMBL" id="RAJ05046.1"/>
    </source>
</evidence>
<keyword evidence="2" id="KW-0472">Membrane</keyword>